<dbReference type="InterPro" id="IPR006076">
    <property type="entry name" value="FAD-dep_OxRdtase"/>
</dbReference>
<keyword evidence="2" id="KW-0560">Oxidoreductase</keyword>
<protein>
    <submittedName>
        <fullName evidence="4">D-amino-acid dehydrogenase</fullName>
    </submittedName>
</protein>
<comment type="caution">
    <text evidence="4">The sequence shown here is derived from an EMBL/GenBank/DDBJ whole genome shotgun (WGS) entry which is preliminary data.</text>
</comment>
<dbReference type="OrthoDB" id="9805337at2"/>
<dbReference type="AlphaFoldDB" id="A0A498CA42"/>
<feature type="domain" description="FAD dependent oxidoreductase" evidence="3">
    <location>
        <begin position="2"/>
        <end position="402"/>
    </location>
</feature>
<dbReference type="Proteomes" id="UP000275461">
    <property type="component" value="Unassembled WGS sequence"/>
</dbReference>
<name>A0A498CA42_9GAMM</name>
<proteinExistence type="inferred from homology"/>
<dbReference type="SUPFAM" id="SSF54373">
    <property type="entry name" value="FAD-linked reductases, C-terminal domain"/>
    <property type="match status" value="1"/>
</dbReference>
<comment type="similarity">
    <text evidence="1">Belongs to the DadA oxidoreductase family.</text>
</comment>
<dbReference type="PANTHER" id="PTHR13847:SF280">
    <property type="entry name" value="D-AMINO ACID DEHYDROGENASE"/>
    <property type="match status" value="1"/>
</dbReference>
<dbReference type="PANTHER" id="PTHR13847">
    <property type="entry name" value="SARCOSINE DEHYDROGENASE-RELATED"/>
    <property type="match status" value="1"/>
</dbReference>
<dbReference type="EMBL" id="RCDA01000001">
    <property type="protein sequence ID" value="RLK51326.1"/>
    <property type="molecule type" value="Genomic_DNA"/>
</dbReference>
<dbReference type="GO" id="GO:0005886">
    <property type="term" value="C:plasma membrane"/>
    <property type="evidence" value="ECO:0007669"/>
    <property type="project" value="TreeGrafter"/>
</dbReference>
<sequence>MKVTVVGGGVIGITTAWYLAERGHEVTVLERAASMADETSHANGGLLHASHAEPWNSPGVLWDLLRWIGRENSPLLLRPHALPGLMRWGLGFLRYSRRRHHEHSLRVNAALAVYSLERLRALRAETGLRYDDAQNGILKVFNDQATLDAAAEASRHMDEVGVRYRLLDPAATVELDPAYADAADQLAGAIYYPEDESGDACLFTQRLAELARERHGVHLVNNCTVEGWRTEGGRIVAARTAQGEMTGDAWVLATGSYTPQLARPLGLRVPIYPVKGYSVTIHAPDWAGAPRIPLIDDERKVVLSVLGGRVRMAGTAEFTGYDLSLRKARCDNVLNNVLATFPGLRDHIAPETREDWCGLRPMSMDGPPIVGETAVPNLYLNSGTGHLGWTFACGVSHLLAQRLSGETPGLDMAPLAPDRYR</sequence>
<evidence type="ECO:0000313" key="5">
    <source>
        <dbReference type="Proteomes" id="UP000275461"/>
    </source>
</evidence>
<reference evidence="4 5" key="1">
    <citation type="submission" date="2018-10" db="EMBL/GenBank/DDBJ databases">
        <title>Genomic Encyclopedia of Type Strains, Phase IV (KMG-IV): sequencing the most valuable type-strain genomes for metagenomic binning, comparative biology and taxonomic classification.</title>
        <authorList>
            <person name="Goeker M."/>
        </authorList>
    </citation>
    <scope>NUCLEOTIDE SEQUENCE [LARGE SCALE GENOMIC DNA]</scope>
    <source>
        <strain evidence="4 5">DSM 12769</strain>
    </source>
</reference>
<dbReference type="Pfam" id="PF01266">
    <property type="entry name" value="DAO"/>
    <property type="match status" value="1"/>
</dbReference>
<accession>A0A498CA42</accession>
<keyword evidence="5" id="KW-1185">Reference proteome</keyword>
<dbReference type="GO" id="GO:0055130">
    <property type="term" value="P:D-alanine catabolic process"/>
    <property type="evidence" value="ECO:0007669"/>
    <property type="project" value="TreeGrafter"/>
</dbReference>
<dbReference type="GO" id="GO:0005737">
    <property type="term" value="C:cytoplasm"/>
    <property type="evidence" value="ECO:0007669"/>
    <property type="project" value="TreeGrafter"/>
</dbReference>
<evidence type="ECO:0000256" key="2">
    <source>
        <dbReference type="ARBA" id="ARBA00023002"/>
    </source>
</evidence>
<evidence type="ECO:0000259" key="3">
    <source>
        <dbReference type="Pfam" id="PF01266"/>
    </source>
</evidence>
<dbReference type="RefSeq" id="WP_121441744.1">
    <property type="nucleotide sequence ID" value="NZ_RCDA01000001.1"/>
</dbReference>
<dbReference type="GO" id="GO:0008718">
    <property type="term" value="F:D-amino-acid dehydrogenase activity"/>
    <property type="evidence" value="ECO:0007669"/>
    <property type="project" value="TreeGrafter"/>
</dbReference>
<dbReference type="Gene3D" id="3.30.9.10">
    <property type="entry name" value="D-Amino Acid Oxidase, subunit A, domain 2"/>
    <property type="match status" value="1"/>
</dbReference>
<dbReference type="InterPro" id="IPR036188">
    <property type="entry name" value="FAD/NAD-bd_sf"/>
</dbReference>
<dbReference type="NCBIfam" id="NF001933">
    <property type="entry name" value="PRK00711.1"/>
    <property type="match status" value="1"/>
</dbReference>
<dbReference type="SUPFAM" id="SSF51905">
    <property type="entry name" value="FAD/NAD(P)-binding domain"/>
    <property type="match status" value="1"/>
</dbReference>
<evidence type="ECO:0000256" key="1">
    <source>
        <dbReference type="ARBA" id="ARBA00009410"/>
    </source>
</evidence>
<evidence type="ECO:0000313" key="4">
    <source>
        <dbReference type="EMBL" id="RLK51326.1"/>
    </source>
</evidence>
<dbReference type="Gene3D" id="3.50.50.60">
    <property type="entry name" value="FAD/NAD(P)-binding domain"/>
    <property type="match status" value="2"/>
</dbReference>
<organism evidence="4 5">
    <name type="scientific">Alkalispirillum mobile</name>
    <dbReference type="NCBI Taxonomy" id="85925"/>
    <lineage>
        <taxon>Bacteria</taxon>
        <taxon>Pseudomonadati</taxon>
        <taxon>Pseudomonadota</taxon>
        <taxon>Gammaproteobacteria</taxon>
        <taxon>Chromatiales</taxon>
        <taxon>Ectothiorhodospiraceae</taxon>
        <taxon>Alkalispirillum</taxon>
    </lineage>
</organism>
<gene>
    <name evidence="4" type="ORF">DFR31_1262</name>
</gene>